<gene>
    <name evidence="4" type="ORF">BCR41DRAFT_422541</name>
</gene>
<accession>A0A1Y2GL65</accession>
<evidence type="ECO:0000313" key="5">
    <source>
        <dbReference type="Proteomes" id="UP000193648"/>
    </source>
</evidence>
<evidence type="ECO:0000256" key="2">
    <source>
        <dbReference type="ARBA" id="ARBA00022737"/>
    </source>
</evidence>
<feature type="compositionally biased region" description="Low complexity" evidence="3">
    <location>
        <begin position="64"/>
        <end position="73"/>
    </location>
</feature>
<sequence>MWHKGKGKRHYRPSPGTPENNSSNQTGSNNDNINNSNKNSSSSSSSSGNNAERSRPHSKHGVMSSDLSMNSSSAKKRARKNNDYGKYHRQQLYHSQANSNHNNHNNHNNSEQTSSTAPASESTAAVREIPGFYYDPEKKKYFKITANHVFGSQHPFSQQSIKEKTIQKPVLDPIRKPIFKRFQSSASIFYQYGRLDRFLCDRELGKAGNPRRQLCEVHSILARQWRKEHQAIWTPVPDVRYTQLQLDETRQDLYLGTSQGQLWRYSIETSRILNNPQWEMISPGDSSELTSFHLTPDDYIVTTHLGYMERSGTLKIYKISRNNNNDGDVSDTWRSLNFAAGFTPRKSNVRASDVAGNKIVISLDQQIYHLEGGWKAEARPMVGHYLWTGSDVFSIVIDPPERRNLVYAGCRNGAVRVFDLNRPGLFSSAKEANKVKRTVSLWTGIGHEDSSVHSMKRLSDYQLVTAAMNGEMFMWDTRFITGSKVKERARADTFAKPMFEFRGPIVNHFSKTPIDLNKEGTLLASGNINGQLSLWSTSTGERVRDLDVGGQVESLKFSTKQPGIWTAVGDQLQHWSLNT</sequence>
<name>A0A1Y2GL65_9FUNG</name>
<dbReference type="EMBL" id="MCFF01000021">
    <property type="protein sequence ID" value="ORZ14290.1"/>
    <property type="molecule type" value="Genomic_DNA"/>
</dbReference>
<dbReference type="InParanoid" id="A0A1Y2GL65"/>
<dbReference type="InterPro" id="IPR011047">
    <property type="entry name" value="Quinoprotein_ADH-like_sf"/>
</dbReference>
<dbReference type="GO" id="GO:0080008">
    <property type="term" value="C:Cul4-RING E3 ubiquitin ligase complex"/>
    <property type="evidence" value="ECO:0007669"/>
    <property type="project" value="TreeGrafter"/>
</dbReference>
<dbReference type="STRING" id="64571.A0A1Y2GL65"/>
<dbReference type="GeneID" id="33572012"/>
<feature type="region of interest" description="Disordered" evidence="3">
    <location>
        <begin position="97"/>
        <end position="122"/>
    </location>
</feature>
<dbReference type="AlphaFoldDB" id="A0A1Y2GL65"/>
<keyword evidence="5" id="KW-1185">Reference proteome</keyword>
<dbReference type="InterPro" id="IPR052254">
    <property type="entry name" value="CUL4-DDB1_E3_ligase_receptor"/>
</dbReference>
<keyword evidence="1" id="KW-0853">WD repeat</keyword>
<comment type="caution">
    <text evidence="4">The sequence shown here is derived from an EMBL/GenBank/DDBJ whole genome shotgun (WGS) entry which is preliminary data.</text>
</comment>
<evidence type="ECO:0000313" key="4">
    <source>
        <dbReference type="EMBL" id="ORZ14290.1"/>
    </source>
</evidence>
<dbReference type="RefSeq" id="XP_021880768.1">
    <property type="nucleotide sequence ID" value="XM_022030169.1"/>
</dbReference>
<evidence type="ECO:0000256" key="3">
    <source>
        <dbReference type="SAM" id="MobiDB-lite"/>
    </source>
</evidence>
<organism evidence="4 5">
    <name type="scientific">Lobosporangium transversale</name>
    <dbReference type="NCBI Taxonomy" id="64571"/>
    <lineage>
        <taxon>Eukaryota</taxon>
        <taxon>Fungi</taxon>
        <taxon>Fungi incertae sedis</taxon>
        <taxon>Mucoromycota</taxon>
        <taxon>Mortierellomycotina</taxon>
        <taxon>Mortierellomycetes</taxon>
        <taxon>Mortierellales</taxon>
        <taxon>Mortierellaceae</taxon>
        <taxon>Lobosporangium</taxon>
    </lineage>
</organism>
<feature type="compositionally biased region" description="Basic residues" evidence="3">
    <location>
        <begin position="1"/>
        <end position="12"/>
    </location>
</feature>
<dbReference type="Proteomes" id="UP000193648">
    <property type="component" value="Unassembled WGS sequence"/>
</dbReference>
<reference evidence="4 5" key="1">
    <citation type="submission" date="2016-07" db="EMBL/GenBank/DDBJ databases">
        <title>Pervasive Adenine N6-methylation of Active Genes in Fungi.</title>
        <authorList>
            <consortium name="DOE Joint Genome Institute"/>
            <person name="Mondo S.J."/>
            <person name="Dannebaum R.O."/>
            <person name="Kuo R.C."/>
            <person name="Labutti K."/>
            <person name="Haridas S."/>
            <person name="Kuo A."/>
            <person name="Salamov A."/>
            <person name="Ahrendt S.R."/>
            <person name="Lipzen A."/>
            <person name="Sullivan W."/>
            <person name="Andreopoulos W.B."/>
            <person name="Clum A."/>
            <person name="Lindquist E."/>
            <person name="Daum C."/>
            <person name="Ramamoorthy G.K."/>
            <person name="Gryganskyi A."/>
            <person name="Culley D."/>
            <person name="Magnuson J.K."/>
            <person name="James T.Y."/>
            <person name="O'Malley M.A."/>
            <person name="Stajich J.E."/>
            <person name="Spatafora J.W."/>
            <person name="Visel A."/>
            <person name="Grigoriev I.V."/>
        </authorList>
    </citation>
    <scope>NUCLEOTIDE SEQUENCE [LARGE SCALE GENOMIC DNA]</scope>
    <source>
        <strain evidence="4 5">NRRL 3116</strain>
    </source>
</reference>
<dbReference type="FunCoup" id="A0A1Y2GL65">
    <property type="interactions" value="5"/>
</dbReference>
<dbReference type="OrthoDB" id="128867at2759"/>
<feature type="compositionally biased region" description="Low complexity" evidence="3">
    <location>
        <begin position="23"/>
        <end position="50"/>
    </location>
</feature>
<dbReference type="PANTHER" id="PTHR44472">
    <property type="entry name" value="DDB1- AND CUL4-ASSOCIATED FACTOR 4-RELATED"/>
    <property type="match status" value="1"/>
</dbReference>
<feature type="region of interest" description="Disordered" evidence="3">
    <location>
        <begin position="1"/>
        <end position="80"/>
    </location>
</feature>
<evidence type="ECO:0000256" key="1">
    <source>
        <dbReference type="ARBA" id="ARBA00022574"/>
    </source>
</evidence>
<dbReference type="Gene3D" id="2.130.10.10">
    <property type="entry name" value="YVTN repeat-like/Quinoprotein amine dehydrogenase"/>
    <property type="match status" value="2"/>
</dbReference>
<dbReference type="SUPFAM" id="SSF50998">
    <property type="entry name" value="Quinoprotein alcohol dehydrogenase-like"/>
    <property type="match status" value="1"/>
</dbReference>
<proteinExistence type="predicted"/>
<feature type="compositionally biased region" description="Low complexity" evidence="3">
    <location>
        <begin position="98"/>
        <end position="122"/>
    </location>
</feature>
<dbReference type="InterPro" id="IPR015943">
    <property type="entry name" value="WD40/YVTN_repeat-like_dom_sf"/>
</dbReference>
<dbReference type="PANTHER" id="PTHR44472:SF1">
    <property type="entry name" value="DDB1 AND CUL4 ASSOCIATED FACTOR 4"/>
    <property type="match status" value="1"/>
</dbReference>
<keyword evidence="2" id="KW-0677">Repeat</keyword>
<protein>
    <submittedName>
        <fullName evidence="4">Quinon protein alcohol dehydrogenase-like superfamily</fullName>
    </submittedName>
</protein>